<dbReference type="GO" id="GO:0097546">
    <property type="term" value="C:ciliary base"/>
    <property type="evidence" value="ECO:0000318"/>
    <property type="project" value="GO_Central"/>
</dbReference>
<protein>
    <submittedName>
        <fullName evidence="2">Sperm acrosome-associated 9</fullName>
    </submittedName>
    <submittedName>
        <fullName evidence="4 5">Sperm acrosome-associated protein 9 isoform X1</fullName>
    </submittedName>
</protein>
<dbReference type="Pfam" id="PF15120">
    <property type="entry name" value="SPACA9"/>
    <property type="match status" value="1"/>
</dbReference>
<organism evidence="2">
    <name type="scientific">Xenopus tropicalis</name>
    <name type="common">Western clawed frog</name>
    <name type="synonym">Silurana tropicalis</name>
    <dbReference type="NCBI Taxonomy" id="8364"/>
    <lineage>
        <taxon>Eukaryota</taxon>
        <taxon>Metazoa</taxon>
        <taxon>Chordata</taxon>
        <taxon>Craniata</taxon>
        <taxon>Vertebrata</taxon>
        <taxon>Euteleostomi</taxon>
        <taxon>Amphibia</taxon>
        <taxon>Batrachia</taxon>
        <taxon>Anura</taxon>
        <taxon>Pipoidea</taxon>
        <taxon>Pipidae</taxon>
        <taxon>Xenopodinae</taxon>
        <taxon>Xenopus</taxon>
        <taxon>Silurana</taxon>
    </lineage>
</organism>
<dbReference type="PANTHER" id="PTHR32455">
    <property type="entry name" value="SPERM ACROSOME-ASSOCIATED PROTEIN 9"/>
    <property type="match status" value="1"/>
</dbReference>
<dbReference type="AlphaFoldDB" id="A0A6I8S7B4"/>
<gene>
    <name evidence="2 4 5 6" type="primary">spaca9</name>
    <name evidence="4 5" type="synonym">c9orf9</name>
</gene>
<dbReference type="Ensembl" id="ENSXETT00000111229">
    <property type="protein sequence ID" value="ENSXETP00000118846"/>
    <property type="gene ID" value="ENSXETG00000006261"/>
</dbReference>
<dbReference type="PANTHER" id="PTHR32455:SF1">
    <property type="entry name" value="SPERM ACROSOME-ASSOCIATED PROTEIN 9"/>
    <property type="match status" value="1"/>
</dbReference>
<dbReference type="CTD" id="11092"/>
<dbReference type="OrthoDB" id="9999829at2759"/>
<dbReference type="GO" id="GO:0001669">
    <property type="term" value="C:acrosomal vesicle"/>
    <property type="evidence" value="ECO:0000318"/>
    <property type="project" value="GO_Central"/>
</dbReference>
<feature type="compositionally biased region" description="Low complexity" evidence="1">
    <location>
        <begin position="186"/>
        <end position="200"/>
    </location>
</feature>
<dbReference type="Ensembl" id="ENSXETT00000101447">
    <property type="protein sequence ID" value="ENSXETP00000092687"/>
    <property type="gene ID" value="ENSXETG00000006261"/>
</dbReference>
<evidence type="ECO:0000313" key="6">
    <source>
        <dbReference type="Xenbase" id="XB-GENE-1012283"/>
    </source>
</evidence>
<reference evidence="4 5" key="3">
    <citation type="submission" date="2025-04" db="UniProtKB">
        <authorList>
            <consortium name="RefSeq"/>
        </authorList>
    </citation>
    <scope>IDENTIFICATION</scope>
    <source>
        <strain evidence="4 5">Nigerian</strain>
        <tissue evidence="4 5">Liver and blood</tissue>
    </source>
</reference>
<dbReference type="InterPro" id="IPR027818">
    <property type="entry name" value="SPACA9"/>
</dbReference>
<sequence>MDSRMNEAKQALKLLQQRYKIFQQQQVTFTIALERCRENALDRIHPVRTLAQVRKYLDTSCNNSTDRRVLTLFLDICSELVDVCAQLHELQPDNAAATPFLQSCLDLLSPTNDLSGLRAKYPHDVINHLSCDEAKNFYGGVVSLIPIVLDNLKAAIAEMDKTAPQTHHPGSGQKHLEPNETKPDNATQATGVQTVVTQQTRAKKKSYLESLKPAWRPTGRFYTS</sequence>
<evidence type="ECO:0000313" key="3">
    <source>
        <dbReference type="Proteomes" id="UP000008143"/>
    </source>
</evidence>
<evidence type="ECO:0000313" key="5">
    <source>
        <dbReference type="RefSeq" id="XP_031746402.1"/>
    </source>
</evidence>
<reference evidence="2" key="1">
    <citation type="journal article" date="2010" name="Science">
        <title>The genome of the Western clawed frog Xenopus tropicalis.</title>
        <authorList>
            <person name="Hellsten U."/>
            <person name="Harland R.M."/>
            <person name="Gilchrist M.J."/>
            <person name="Hendrix D."/>
            <person name="Jurka J."/>
            <person name="Kapitonov V."/>
            <person name="Ovcharenko I."/>
            <person name="Putnam N.H."/>
            <person name="Shu S."/>
            <person name="Taher L."/>
            <person name="Blitz I.L."/>
            <person name="Blumberg B."/>
            <person name="Dichmann D.S."/>
            <person name="Dubchak I."/>
            <person name="Amaya E."/>
            <person name="Detter J.C."/>
            <person name="Fletcher R."/>
            <person name="Gerhard D.S."/>
            <person name="Goodstein D."/>
            <person name="Graves T."/>
            <person name="Grigoriev I.V."/>
            <person name="Grimwood J."/>
            <person name="Kawashima T."/>
            <person name="Lindquist E."/>
            <person name="Lucas S.M."/>
            <person name="Mead P.E."/>
            <person name="Mitros T."/>
            <person name="Ogino H."/>
            <person name="Ohta Y."/>
            <person name="Poliakov A.V."/>
            <person name="Pollet N."/>
            <person name="Robert J."/>
            <person name="Salamov A."/>
            <person name="Sater A.K."/>
            <person name="Schmutz J."/>
            <person name="Terry A."/>
            <person name="Vize P.D."/>
            <person name="Warren W.C."/>
            <person name="Wells D."/>
            <person name="Wills A."/>
            <person name="Wilson R.K."/>
            <person name="Zimmerman L.B."/>
            <person name="Zorn A.M."/>
            <person name="Grainger R."/>
            <person name="Grammer T."/>
            <person name="Khokha M.K."/>
            <person name="Richardson P.M."/>
            <person name="Rokhsar D.S."/>
        </authorList>
    </citation>
    <scope>NUCLEOTIDE SEQUENCE [LARGE SCALE GENOMIC DNA]</scope>
    <source>
        <strain evidence="2">Nigerian</strain>
    </source>
</reference>
<dbReference type="RefSeq" id="XP_012824063.1">
    <property type="nucleotide sequence ID" value="XM_012968609.3"/>
</dbReference>
<dbReference type="RefSeq" id="XP_031746402.1">
    <property type="nucleotide sequence ID" value="XM_031890542.1"/>
</dbReference>
<dbReference type="AGR" id="Xenbase:XB-GENE-1012283"/>
<feature type="region of interest" description="Disordered" evidence="1">
    <location>
        <begin position="162"/>
        <end position="209"/>
    </location>
</feature>
<evidence type="ECO:0000256" key="1">
    <source>
        <dbReference type="SAM" id="MobiDB-lite"/>
    </source>
</evidence>
<dbReference type="GeneTree" id="ENSGT00390000007746"/>
<evidence type="ECO:0000313" key="2">
    <source>
        <dbReference type="Ensembl" id="ENSXETP00000092687"/>
    </source>
</evidence>
<dbReference type="DNASU" id="779836"/>
<reference evidence="2" key="2">
    <citation type="submission" date="2020-05" db="UniProtKB">
        <authorList>
            <consortium name="Ensembl"/>
        </authorList>
    </citation>
    <scope>IDENTIFICATION</scope>
</reference>
<dbReference type="GO" id="GO:0036126">
    <property type="term" value="C:sperm flagellum"/>
    <property type="evidence" value="ECO:0000318"/>
    <property type="project" value="GO_Central"/>
</dbReference>
<keyword evidence="3" id="KW-1185">Reference proteome</keyword>
<dbReference type="Proteomes" id="UP000008143">
    <property type="component" value="Chromosome 8"/>
</dbReference>
<proteinExistence type="predicted"/>
<dbReference type="Xenbase" id="XB-GENE-1012283">
    <property type="gene designation" value="spaca9"/>
</dbReference>
<dbReference type="GeneID" id="779836"/>
<evidence type="ECO:0000313" key="4">
    <source>
        <dbReference type="RefSeq" id="XP_012824063.1"/>
    </source>
</evidence>
<feature type="compositionally biased region" description="Basic and acidic residues" evidence="1">
    <location>
        <begin position="174"/>
        <end position="183"/>
    </location>
</feature>
<dbReference type="OMA" id="EHHCYNS"/>
<name>A0A6I8S7B4_XENTR</name>
<accession>A0A6I8S7B4</accession>
<dbReference type="Bgee" id="ENSXETG00000006261">
    <property type="expression patterns" value="Expressed in testis and 3 other cell types or tissues"/>
</dbReference>